<accession>A0A4U2YMA4</accession>
<evidence type="ECO:0000313" key="2">
    <source>
        <dbReference type="EMBL" id="TKI60901.1"/>
    </source>
</evidence>
<dbReference type="OrthoDB" id="3711266at2"/>
<feature type="transmembrane region" description="Helical" evidence="1">
    <location>
        <begin position="12"/>
        <end position="34"/>
    </location>
</feature>
<dbReference type="RefSeq" id="WP_137067207.1">
    <property type="nucleotide sequence ID" value="NZ_CP040748.1"/>
</dbReference>
<feature type="transmembrane region" description="Helical" evidence="1">
    <location>
        <begin position="107"/>
        <end position="131"/>
    </location>
</feature>
<evidence type="ECO:0000256" key="1">
    <source>
        <dbReference type="SAM" id="Phobius"/>
    </source>
</evidence>
<evidence type="ECO:0000313" key="3">
    <source>
        <dbReference type="Proteomes" id="UP000307808"/>
    </source>
</evidence>
<sequence>MKGWSSIAATGHRSVAVAVAWLVGSALWAAWPVWDSLGVPDREQVRLEAPWVLTAQISGLVLLAVTMRREAGRRIEPLAAVASLVVADCVLRAVLTPGTAGVEVVHALPLLAGAGLGLAAGVLTGAGAAIASTVLVATPAETLPAQCLVWALVGASGALLRRLPTVVAWLAAVLASVAVGIASGVGLNLIGWGQETGGTTTHFVPGLPPTEVLARLWAYTAETSLAYDTVRGLTTALVVAVLGLPVLRMLRGPSHTASGHRPTRADHDLAAAIRRREDSSAIARLWAVQPVEQEKK</sequence>
<feature type="transmembrane region" description="Helical" evidence="1">
    <location>
        <begin position="166"/>
        <end position="190"/>
    </location>
</feature>
<keyword evidence="1" id="KW-1133">Transmembrane helix</keyword>
<keyword evidence="1" id="KW-0472">Membrane</keyword>
<dbReference type="AlphaFoldDB" id="A0A4U2YMA4"/>
<keyword evidence="3" id="KW-1185">Reference proteome</keyword>
<dbReference type="Proteomes" id="UP000307808">
    <property type="component" value="Unassembled WGS sequence"/>
</dbReference>
<feature type="transmembrane region" description="Helical" evidence="1">
    <location>
        <begin position="143"/>
        <end position="160"/>
    </location>
</feature>
<keyword evidence="1" id="KW-0812">Transmembrane</keyword>
<organism evidence="2 3">
    <name type="scientific">Nocardioides jishulii</name>
    <dbReference type="NCBI Taxonomy" id="2575440"/>
    <lineage>
        <taxon>Bacteria</taxon>
        <taxon>Bacillati</taxon>
        <taxon>Actinomycetota</taxon>
        <taxon>Actinomycetes</taxon>
        <taxon>Propionibacteriales</taxon>
        <taxon>Nocardioidaceae</taxon>
        <taxon>Nocardioides</taxon>
    </lineage>
</organism>
<feature type="transmembrane region" description="Helical" evidence="1">
    <location>
        <begin position="49"/>
        <end position="66"/>
    </location>
</feature>
<name>A0A4U2YMA4_9ACTN</name>
<dbReference type="EMBL" id="SZPY01000004">
    <property type="protein sequence ID" value="TKI60901.1"/>
    <property type="molecule type" value="Genomic_DNA"/>
</dbReference>
<gene>
    <name evidence="2" type="ORF">FC770_15500</name>
</gene>
<evidence type="ECO:0008006" key="4">
    <source>
        <dbReference type="Google" id="ProtNLM"/>
    </source>
</evidence>
<protein>
    <recommendedName>
        <fullName evidence="4">ECF transporter S component</fullName>
    </recommendedName>
</protein>
<comment type="caution">
    <text evidence="2">The sequence shown here is derived from an EMBL/GenBank/DDBJ whole genome shotgun (WGS) entry which is preliminary data.</text>
</comment>
<reference evidence="2 3" key="1">
    <citation type="submission" date="2019-04" db="EMBL/GenBank/DDBJ databases">
        <authorList>
            <person name="Dong K."/>
        </authorList>
    </citation>
    <scope>NUCLEOTIDE SEQUENCE [LARGE SCALE GENOMIC DNA]</scope>
    <source>
        <strain evidence="3">dk3543</strain>
    </source>
</reference>
<proteinExistence type="predicted"/>